<dbReference type="SUPFAM" id="SSF55031">
    <property type="entry name" value="Bacterial exopeptidase dimerisation domain"/>
    <property type="match status" value="1"/>
</dbReference>
<dbReference type="Gene3D" id="3.30.70.360">
    <property type="match status" value="1"/>
</dbReference>
<dbReference type="GO" id="GO:0016787">
    <property type="term" value="F:hydrolase activity"/>
    <property type="evidence" value="ECO:0007669"/>
    <property type="project" value="UniProtKB-KW"/>
</dbReference>
<dbReference type="EC" id="3.-.-.-" evidence="1"/>
<reference evidence="1" key="1">
    <citation type="submission" date="2019-08" db="EMBL/GenBank/DDBJ databases">
        <authorList>
            <person name="Kucharzyk K."/>
            <person name="Murdoch R.W."/>
            <person name="Higgins S."/>
            <person name="Loffler F."/>
        </authorList>
    </citation>
    <scope>NUCLEOTIDE SEQUENCE</scope>
</reference>
<dbReference type="InterPro" id="IPR002933">
    <property type="entry name" value="Peptidase_M20"/>
</dbReference>
<dbReference type="InterPro" id="IPR017439">
    <property type="entry name" value="Amidohydrolase"/>
</dbReference>
<dbReference type="PANTHER" id="PTHR11014:SF63">
    <property type="entry name" value="METALLOPEPTIDASE, PUTATIVE (AFU_ORTHOLOGUE AFUA_6G09600)-RELATED"/>
    <property type="match status" value="1"/>
</dbReference>
<keyword evidence="1" id="KW-0378">Hydrolase</keyword>
<dbReference type="Gene3D" id="3.40.630.10">
    <property type="entry name" value="Zn peptidases"/>
    <property type="match status" value="1"/>
</dbReference>
<proteinExistence type="predicted"/>
<dbReference type="EMBL" id="VSSQ01050243">
    <property type="protein sequence ID" value="MPN04322.1"/>
    <property type="molecule type" value="Genomic_DNA"/>
</dbReference>
<dbReference type="SUPFAM" id="SSF53187">
    <property type="entry name" value="Zn-dependent exopeptidases"/>
    <property type="match status" value="1"/>
</dbReference>
<sequence>MNIQTIVSRINNPLNPLVVSIGTIKGGKRFNIIANHVEMEGTIRTHSREVRAEIEGHLRNIIENTAKALGCNAQLDYTYYAAPVINEHDHINNIVRNAAVKLYGKESLTPMPKLMGSEDFSYLAENVPGFYGFIGTRNADKGYIYTNHNDKFTVDESVLHRGAALYAQFAYDFLEEKSK</sequence>
<dbReference type="Pfam" id="PF01546">
    <property type="entry name" value="Peptidase_M20"/>
    <property type="match status" value="1"/>
</dbReference>
<organism evidence="1">
    <name type="scientific">bioreactor metagenome</name>
    <dbReference type="NCBI Taxonomy" id="1076179"/>
    <lineage>
        <taxon>unclassified sequences</taxon>
        <taxon>metagenomes</taxon>
        <taxon>ecological metagenomes</taxon>
    </lineage>
</organism>
<comment type="caution">
    <text evidence="1">The sequence shown here is derived from an EMBL/GenBank/DDBJ whole genome shotgun (WGS) entry which is preliminary data.</text>
</comment>
<evidence type="ECO:0000313" key="1">
    <source>
        <dbReference type="EMBL" id="MPN04322.1"/>
    </source>
</evidence>
<name>A0A645ESR2_9ZZZZ</name>
<dbReference type="PANTHER" id="PTHR11014">
    <property type="entry name" value="PEPTIDASE M20 FAMILY MEMBER"/>
    <property type="match status" value="1"/>
</dbReference>
<gene>
    <name evidence="1" type="primary">yxeP_48</name>
    <name evidence="1" type="ORF">SDC9_151559</name>
</gene>
<protein>
    <submittedName>
        <fullName evidence="1">Putative hydrolase YxeP</fullName>
        <ecNumber evidence="1">3.-.-.-</ecNumber>
    </submittedName>
</protein>
<dbReference type="InterPro" id="IPR036264">
    <property type="entry name" value="Bact_exopeptidase_dim_dom"/>
</dbReference>
<dbReference type="AlphaFoldDB" id="A0A645ESR2"/>
<accession>A0A645ESR2</accession>